<dbReference type="EMBL" id="MU267691">
    <property type="protein sequence ID" value="KAH7911058.1"/>
    <property type="molecule type" value="Genomic_DNA"/>
</dbReference>
<reference evidence="1" key="1">
    <citation type="journal article" date="2021" name="New Phytol.">
        <title>Evolutionary innovations through gain and loss of genes in the ectomycorrhizal Boletales.</title>
        <authorList>
            <person name="Wu G."/>
            <person name="Miyauchi S."/>
            <person name="Morin E."/>
            <person name="Kuo A."/>
            <person name="Drula E."/>
            <person name="Varga T."/>
            <person name="Kohler A."/>
            <person name="Feng B."/>
            <person name="Cao Y."/>
            <person name="Lipzen A."/>
            <person name="Daum C."/>
            <person name="Hundley H."/>
            <person name="Pangilinan J."/>
            <person name="Johnson J."/>
            <person name="Barry K."/>
            <person name="LaButti K."/>
            <person name="Ng V."/>
            <person name="Ahrendt S."/>
            <person name="Min B."/>
            <person name="Choi I.G."/>
            <person name="Park H."/>
            <person name="Plett J.M."/>
            <person name="Magnuson J."/>
            <person name="Spatafora J.W."/>
            <person name="Nagy L.G."/>
            <person name="Henrissat B."/>
            <person name="Grigoriev I.V."/>
            <person name="Yang Z.L."/>
            <person name="Xu J."/>
            <person name="Martin F.M."/>
        </authorList>
    </citation>
    <scope>NUCLEOTIDE SEQUENCE</scope>
    <source>
        <strain evidence="1">ATCC 28755</strain>
    </source>
</reference>
<evidence type="ECO:0000313" key="2">
    <source>
        <dbReference type="Proteomes" id="UP000790377"/>
    </source>
</evidence>
<protein>
    <submittedName>
        <fullName evidence="1">Uncharacterized protein</fullName>
    </submittedName>
</protein>
<sequence>MKLSPPPTPQSDTKRRRLGEDAGSSTSQKVPVSSPAKPRIPVTSPSPHPPAQSAREPNIDSKPAPAPPVTPKSNGVSAPRFRTPGLSAKPTAPAIPSPLRQAWKQNDSPPQTMAPTYSRPTKAANFMTELIKEVTPPKKADVSNPYQTASPVKPPQKKPSARKPRSTRRDKEKAQEKEKLPKITAQAIIEATVPKGSKRSRPPPEM</sequence>
<feature type="non-terminal residue" evidence="1">
    <location>
        <position position="206"/>
    </location>
</feature>
<evidence type="ECO:0000313" key="1">
    <source>
        <dbReference type="EMBL" id="KAH7911058.1"/>
    </source>
</evidence>
<gene>
    <name evidence="1" type="ORF">BJ138DRAFT_1086384</name>
</gene>
<name>A0ACB8AD80_9AGAM</name>
<organism evidence="1 2">
    <name type="scientific">Hygrophoropsis aurantiaca</name>
    <dbReference type="NCBI Taxonomy" id="72124"/>
    <lineage>
        <taxon>Eukaryota</taxon>
        <taxon>Fungi</taxon>
        <taxon>Dikarya</taxon>
        <taxon>Basidiomycota</taxon>
        <taxon>Agaricomycotina</taxon>
        <taxon>Agaricomycetes</taxon>
        <taxon>Agaricomycetidae</taxon>
        <taxon>Boletales</taxon>
        <taxon>Coniophorineae</taxon>
        <taxon>Hygrophoropsidaceae</taxon>
        <taxon>Hygrophoropsis</taxon>
    </lineage>
</organism>
<proteinExistence type="predicted"/>
<dbReference type="Proteomes" id="UP000790377">
    <property type="component" value="Unassembled WGS sequence"/>
</dbReference>
<comment type="caution">
    <text evidence="1">The sequence shown here is derived from an EMBL/GenBank/DDBJ whole genome shotgun (WGS) entry which is preliminary data.</text>
</comment>
<keyword evidence="2" id="KW-1185">Reference proteome</keyword>
<accession>A0ACB8AD80</accession>